<evidence type="ECO:0000256" key="6">
    <source>
        <dbReference type="ARBA" id="ARBA00023125"/>
    </source>
</evidence>
<evidence type="ECO:0000313" key="11">
    <source>
        <dbReference type="EMBL" id="MFD2409629.1"/>
    </source>
</evidence>
<dbReference type="PROSITE" id="PS50983">
    <property type="entry name" value="FE_B12_PBP"/>
    <property type="match status" value="1"/>
</dbReference>
<dbReference type="PROSITE" id="PS00041">
    <property type="entry name" value="HTH_ARAC_FAMILY_1"/>
    <property type="match status" value="1"/>
</dbReference>
<proteinExistence type="inferred from homology"/>
<evidence type="ECO:0000256" key="8">
    <source>
        <dbReference type="SAM" id="MobiDB-lite"/>
    </source>
</evidence>
<protein>
    <submittedName>
        <fullName evidence="11">Helix-turn-helix domain-containing protein</fullName>
    </submittedName>
</protein>
<feature type="domain" description="HTH araC/xylS-type" evidence="9">
    <location>
        <begin position="177"/>
        <end position="275"/>
    </location>
</feature>
<evidence type="ECO:0000256" key="5">
    <source>
        <dbReference type="ARBA" id="ARBA00023015"/>
    </source>
</evidence>
<dbReference type="Gene3D" id="1.10.10.60">
    <property type="entry name" value="Homeodomain-like"/>
    <property type="match status" value="2"/>
</dbReference>
<keyword evidence="7" id="KW-0804">Transcription</keyword>
<evidence type="ECO:0000256" key="2">
    <source>
        <dbReference type="ARBA" id="ARBA00008814"/>
    </source>
</evidence>
<dbReference type="SUPFAM" id="SSF46689">
    <property type="entry name" value="Homeodomain-like"/>
    <property type="match status" value="2"/>
</dbReference>
<feature type="domain" description="Fe/B12 periplasmic-binding" evidence="10">
    <location>
        <begin position="392"/>
        <end position="655"/>
    </location>
</feature>
<organism evidence="11 12">
    <name type="scientific">Paenibacillus rhizoplanae</name>
    <dbReference type="NCBI Taxonomy" id="1917181"/>
    <lineage>
        <taxon>Bacteria</taxon>
        <taxon>Bacillati</taxon>
        <taxon>Bacillota</taxon>
        <taxon>Bacilli</taxon>
        <taxon>Bacillales</taxon>
        <taxon>Paenibacillaceae</taxon>
        <taxon>Paenibacillus</taxon>
    </lineage>
</organism>
<accession>A0ABW5F3Y6</accession>
<keyword evidence="5" id="KW-0805">Transcription regulation</keyword>
<reference evidence="12" key="1">
    <citation type="journal article" date="2019" name="Int. J. Syst. Evol. Microbiol.">
        <title>The Global Catalogue of Microorganisms (GCM) 10K type strain sequencing project: providing services to taxonomists for standard genome sequencing and annotation.</title>
        <authorList>
            <consortium name="The Broad Institute Genomics Platform"/>
            <consortium name="The Broad Institute Genome Sequencing Center for Infectious Disease"/>
            <person name="Wu L."/>
            <person name="Ma J."/>
        </authorList>
    </citation>
    <scope>NUCLEOTIDE SEQUENCE [LARGE SCALE GENOMIC DNA]</scope>
    <source>
        <strain evidence="12">CCM 8725</strain>
    </source>
</reference>
<keyword evidence="4" id="KW-0732">Signal</keyword>
<dbReference type="PANTHER" id="PTHR30532">
    <property type="entry name" value="IRON III DICITRATE-BINDING PERIPLASMIC PROTEIN"/>
    <property type="match status" value="1"/>
</dbReference>
<evidence type="ECO:0000256" key="1">
    <source>
        <dbReference type="ARBA" id="ARBA00004196"/>
    </source>
</evidence>
<evidence type="ECO:0000259" key="10">
    <source>
        <dbReference type="PROSITE" id="PS50983"/>
    </source>
</evidence>
<evidence type="ECO:0000256" key="3">
    <source>
        <dbReference type="ARBA" id="ARBA00022448"/>
    </source>
</evidence>
<feature type="region of interest" description="Disordered" evidence="8">
    <location>
        <begin position="349"/>
        <end position="379"/>
    </location>
</feature>
<gene>
    <name evidence="11" type="ORF">ACFSX3_07095</name>
</gene>
<dbReference type="Pfam" id="PF01497">
    <property type="entry name" value="Peripla_BP_2"/>
    <property type="match status" value="1"/>
</dbReference>
<keyword evidence="6" id="KW-0238">DNA-binding</keyword>
<dbReference type="InterPro" id="IPR009057">
    <property type="entry name" value="Homeodomain-like_sf"/>
</dbReference>
<dbReference type="RefSeq" id="WP_209992765.1">
    <property type="nucleotide sequence ID" value="NZ_JBHUKY010000017.1"/>
</dbReference>
<dbReference type="PROSITE" id="PS01124">
    <property type="entry name" value="HTH_ARAC_FAMILY_2"/>
    <property type="match status" value="1"/>
</dbReference>
<dbReference type="InterPro" id="IPR018060">
    <property type="entry name" value="HTH_AraC"/>
</dbReference>
<sequence length="658" mass="72778">MDFKDHIVLWNHATVEVIDIRKASFTSGQPPLKYRLPASTYLYIVRGSASVLIDDRSYEISGSSVFHGGKGTMIQLLKTQEILDYYLIMYRSTLTLPARRNLTALLDRSKPFTGTYQFTPAHPLPLYGLLDQMYGDWQTGRVLEHLHVKALFYQWVHELLHQMQGQELHPLRTDVLDQAVRYMHDSYSRPFTLDTLAGTLGTSPRTLSRLFRMRLQTSPAQYLVQIRMDKARELLLGTEATLHDIAVAVGYPDAYSFGKMFKKHFGNAPVRYKNSVQAALPWRDMPSALSAYDIAREGTLRYIDDDNHYQYDLKGASSMFRTAKPSLMFTLLLCFTIVLSACSSGNAGSNAAGNASPSPTSSPAATATATTSPDNTAAEAQTRTISTVKGDVEVPADPQRVVVLYLLGDVLALGIKPIGVSDVSEGAAFENELKDVQKLGTWFEASPEVVLSLEPDLIIVPSEETYAALHDIAPTVLVPYEKMTTDERVGFIGHIFGKEEQATGLLNSFKAKVEDSKQKLQEAGILGSTVSIMEGGADRSMVVVMSKQYGRGSQVIYEYLGMKAPEILQQKIDSKSDMGGDSVSFEVLADYSGDYIFRSSYDGMADLTKDPLWNGIPAVKEGRLMNIDFGLSYYSDIYSLNAQLDFIADALLAAPRVK</sequence>
<evidence type="ECO:0000259" key="9">
    <source>
        <dbReference type="PROSITE" id="PS01124"/>
    </source>
</evidence>
<dbReference type="Pfam" id="PF12833">
    <property type="entry name" value="HTH_18"/>
    <property type="match status" value="1"/>
</dbReference>
<dbReference type="InterPro" id="IPR018062">
    <property type="entry name" value="HTH_AraC-typ_CS"/>
</dbReference>
<dbReference type="PANTHER" id="PTHR30532:SF29">
    <property type="entry name" value="FE(3+) DICITRATE-BINDING PERIPLASMIC PROTEIN"/>
    <property type="match status" value="1"/>
</dbReference>
<dbReference type="InterPro" id="IPR002491">
    <property type="entry name" value="ABC_transptr_periplasmic_BD"/>
</dbReference>
<dbReference type="SUPFAM" id="SSF53807">
    <property type="entry name" value="Helical backbone' metal receptor"/>
    <property type="match status" value="1"/>
</dbReference>
<keyword evidence="3" id="KW-0813">Transport</keyword>
<comment type="similarity">
    <text evidence="2">Belongs to the bacterial solute-binding protein 8 family.</text>
</comment>
<dbReference type="Proteomes" id="UP001597448">
    <property type="component" value="Unassembled WGS sequence"/>
</dbReference>
<keyword evidence="12" id="KW-1185">Reference proteome</keyword>
<dbReference type="InterPro" id="IPR051313">
    <property type="entry name" value="Bact_iron-sidero_bind"/>
</dbReference>
<evidence type="ECO:0000256" key="7">
    <source>
        <dbReference type="ARBA" id="ARBA00023163"/>
    </source>
</evidence>
<evidence type="ECO:0000313" key="12">
    <source>
        <dbReference type="Proteomes" id="UP001597448"/>
    </source>
</evidence>
<comment type="subcellular location">
    <subcellularLocation>
        <location evidence="1">Cell envelope</location>
    </subcellularLocation>
</comment>
<dbReference type="SMART" id="SM00342">
    <property type="entry name" value="HTH_ARAC"/>
    <property type="match status" value="1"/>
</dbReference>
<evidence type="ECO:0000256" key="4">
    <source>
        <dbReference type="ARBA" id="ARBA00022729"/>
    </source>
</evidence>
<comment type="caution">
    <text evidence="11">The sequence shown here is derived from an EMBL/GenBank/DDBJ whole genome shotgun (WGS) entry which is preliminary data.</text>
</comment>
<name>A0ABW5F3Y6_9BACL</name>
<feature type="compositionally biased region" description="Low complexity" evidence="8">
    <location>
        <begin position="349"/>
        <end position="378"/>
    </location>
</feature>
<dbReference type="Gene3D" id="3.40.50.1980">
    <property type="entry name" value="Nitrogenase molybdenum iron protein domain"/>
    <property type="match status" value="2"/>
</dbReference>
<dbReference type="EMBL" id="JBHUKY010000017">
    <property type="protein sequence ID" value="MFD2409629.1"/>
    <property type="molecule type" value="Genomic_DNA"/>
</dbReference>